<dbReference type="CDD" id="cd06661">
    <property type="entry name" value="GGCT_like"/>
    <property type="match status" value="1"/>
</dbReference>
<accession>F2NL69</accession>
<feature type="domain" description="Gamma-glutamylcyclotransferase AIG2-like" evidence="1">
    <location>
        <begin position="6"/>
        <end position="125"/>
    </location>
</feature>
<dbReference type="HOGENOM" id="CLU_083466_2_1_0"/>
<dbReference type="Proteomes" id="UP000007030">
    <property type="component" value="Chromosome"/>
</dbReference>
<gene>
    <name evidence="2" type="ordered locus">Marky_0722</name>
</gene>
<protein>
    <submittedName>
        <fullName evidence="2">AIG2 family protein</fullName>
    </submittedName>
</protein>
<dbReference type="SUPFAM" id="SSF110857">
    <property type="entry name" value="Gamma-glutamyl cyclotransferase-like"/>
    <property type="match status" value="1"/>
</dbReference>
<proteinExistence type="predicted"/>
<organism evidence="2 3">
    <name type="scientific">Marinithermus hydrothermalis (strain DSM 14884 / JCM 11576 / T1)</name>
    <dbReference type="NCBI Taxonomy" id="869210"/>
    <lineage>
        <taxon>Bacteria</taxon>
        <taxon>Thermotogati</taxon>
        <taxon>Deinococcota</taxon>
        <taxon>Deinococci</taxon>
        <taxon>Thermales</taxon>
        <taxon>Thermaceae</taxon>
        <taxon>Marinithermus</taxon>
    </lineage>
</organism>
<sequence length="131" mass="14563">MEPVGVFVYGTLRVGERNFPVARQAGWVASEPAVLEGFVLYDLPYGYPAIVRGAGRVYGEVQYYRDLARALERLDVLEDVGAEYLRVRVEVQVRGERVGAWAYVYPNLEAVRAAGGRRVPSGRWTGGLEAQ</sequence>
<dbReference type="eggNOG" id="COG2105">
    <property type="taxonomic scope" value="Bacteria"/>
</dbReference>
<dbReference type="Pfam" id="PF06094">
    <property type="entry name" value="GGACT"/>
    <property type="match status" value="1"/>
</dbReference>
<dbReference type="OrthoDB" id="8538589at2"/>
<name>F2NL69_MARHT</name>
<dbReference type="InterPro" id="IPR013024">
    <property type="entry name" value="GGCT-like"/>
</dbReference>
<dbReference type="KEGG" id="mhd:Marky_0722"/>
<dbReference type="STRING" id="869210.Marky_0722"/>
<keyword evidence="3" id="KW-1185">Reference proteome</keyword>
<dbReference type="InterPro" id="IPR036568">
    <property type="entry name" value="GGCT-like_sf"/>
</dbReference>
<evidence type="ECO:0000259" key="1">
    <source>
        <dbReference type="Pfam" id="PF06094"/>
    </source>
</evidence>
<dbReference type="Gene3D" id="3.10.490.10">
    <property type="entry name" value="Gamma-glutamyl cyclotransferase-like"/>
    <property type="match status" value="1"/>
</dbReference>
<dbReference type="RefSeq" id="WP_013703524.1">
    <property type="nucleotide sequence ID" value="NC_015387.1"/>
</dbReference>
<dbReference type="EMBL" id="CP002630">
    <property type="protein sequence ID" value="AEB11472.1"/>
    <property type="molecule type" value="Genomic_DNA"/>
</dbReference>
<evidence type="ECO:0000313" key="3">
    <source>
        <dbReference type="Proteomes" id="UP000007030"/>
    </source>
</evidence>
<evidence type="ECO:0000313" key="2">
    <source>
        <dbReference type="EMBL" id="AEB11472.1"/>
    </source>
</evidence>
<reference evidence="2 3" key="1">
    <citation type="journal article" date="2012" name="Stand. Genomic Sci.">
        <title>Complete genome sequence of the aerobic, heterotroph Marinithermus hydrothermalis type strain (T1(T)) from a deep-sea hydrothermal vent chimney.</title>
        <authorList>
            <person name="Copeland A."/>
            <person name="Gu W."/>
            <person name="Yasawong M."/>
            <person name="Lapidus A."/>
            <person name="Lucas S."/>
            <person name="Deshpande S."/>
            <person name="Pagani I."/>
            <person name="Tapia R."/>
            <person name="Cheng J.F."/>
            <person name="Goodwin L.A."/>
            <person name="Pitluck S."/>
            <person name="Liolios K."/>
            <person name="Ivanova N."/>
            <person name="Mavromatis K."/>
            <person name="Mikhailova N."/>
            <person name="Pati A."/>
            <person name="Chen A."/>
            <person name="Palaniappan K."/>
            <person name="Land M."/>
            <person name="Pan C."/>
            <person name="Brambilla E.M."/>
            <person name="Rohde M."/>
            <person name="Tindall B.J."/>
            <person name="Sikorski J."/>
            <person name="Goker M."/>
            <person name="Detter J.C."/>
            <person name="Bristow J."/>
            <person name="Eisen J.A."/>
            <person name="Markowitz V."/>
            <person name="Hugenholtz P."/>
            <person name="Kyrpides N.C."/>
            <person name="Klenk H.P."/>
            <person name="Woyke T."/>
        </authorList>
    </citation>
    <scope>NUCLEOTIDE SEQUENCE [LARGE SCALE GENOMIC DNA]</scope>
    <source>
        <strain evidence="3">DSM 14884 / JCM 11576 / T1</strain>
    </source>
</reference>
<dbReference type="AlphaFoldDB" id="F2NL69"/>
<dbReference type="InterPro" id="IPR009288">
    <property type="entry name" value="AIG2-like_dom"/>
</dbReference>